<evidence type="ECO:0000256" key="1">
    <source>
        <dbReference type="SAM" id="MobiDB-lite"/>
    </source>
</evidence>
<feature type="region of interest" description="Disordered" evidence="1">
    <location>
        <begin position="981"/>
        <end position="1042"/>
    </location>
</feature>
<feature type="compositionally biased region" description="Gly residues" evidence="1">
    <location>
        <begin position="986"/>
        <end position="1004"/>
    </location>
</feature>
<protein>
    <submittedName>
        <fullName evidence="3">AAA+ family ATPase</fullName>
    </submittedName>
</protein>
<feature type="domain" description="Swt1-like HEPN" evidence="2">
    <location>
        <begin position="11"/>
        <end position="112"/>
    </location>
</feature>
<dbReference type="InterPro" id="IPR007555">
    <property type="entry name" value="DUF499"/>
</dbReference>
<dbReference type="InterPro" id="IPR041650">
    <property type="entry name" value="HEPN_Swt1"/>
</dbReference>
<reference evidence="3 4" key="1">
    <citation type="journal article" date="2018" name="Environ. Microbiol.">
        <title>Ecological and genomic features of two widespread freshwater picocyanobacteria.</title>
        <authorList>
            <person name="Cabello-Yeves P.J."/>
            <person name="Picazo A."/>
            <person name="Camacho A."/>
            <person name="Callieri C."/>
            <person name="Rosselli R."/>
            <person name="Roda-Garcia J.J."/>
            <person name="Coutinho F.H."/>
            <person name="Rodriguez-Valera F."/>
        </authorList>
    </citation>
    <scope>NUCLEOTIDE SEQUENCE [LARGE SCALE GENOMIC DNA]</scope>
    <source>
        <strain evidence="3 4">Tous</strain>
    </source>
</reference>
<dbReference type="Pfam" id="PF04465">
    <property type="entry name" value="DUF499"/>
    <property type="match status" value="1"/>
</dbReference>
<accession>A0A2P7MZA0</accession>
<feature type="compositionally biased region" description="Low complexity" evidence="1">
    <location>
        <begin position="1005"/>
        <end position="1021"/>
    </location>
</feature>
<evidence type="ECO:0000259" key="2">
    <source>
        <dbReference type="Pfam" id="PF18731"/>
    </source>
</evidence>
<dbReference type="AlphaFoldDB" id="A0A2P7MZA0"/>
<dbReference type="Proteomes" id="UP000243002">
    <property type="component" value="Unassembled WGS sequence"/>
</dbReference>
<organism evidence="3 4">
    <name type="scientific">Cyanobium usitatum str. Tous</name>
    <dbReference type="NCBI Taxonomy" id="2116684"/>
    <lineage>
        <taxon>Bacteria</taxon>
        <taxon>Bacillati</taxon>
        <taxon>Cyanobacteriota</taxon>
        <taxon>Cyanophyceae</taxon>
        <taxon>Synechococcales</taxon>
        <taxon>Prochlorococcaceae</taxon>
        <taxon>Cyanobium</taxon>
    </lineage>
</organism>
<comment type="caution">
    <text evidence="3">The sequence shown here is derived from an EMBL/GenBank/DDBJ whole genome shotgun (WGS) entry which is preliminary data.</text>
</comment>
<gene>
    <name evidence="3" type="ORF">C7K55_03680</name>
</gene>
<keyword evidence="4" id="KW-1185">Reference proteome</keyword>
<dbReference type="OrthoDB" id="9757917at2"/>
<evidence type="ECO:0000313" key="4">
    <source>
        <dbReference type="Proteomes" id="UP000243002"/>
    </source>
</evidence>
<dbReference type="Pfam" id="PF18731">
    <property type="entry name" value="HEPN_Swt1"/>
    <property type="match status" value="1"/>
</dbReference>
<name>A0A2P7MZA0_9CYAN</name>
<sequence>MAITNSERVGKALNEVRDGLLPYISRELYDKLGPGWQERLDPSVNLKDVSVLLGLFMEHWGAVFKQLLSQEDRAYVSELKVARNKWAHSEPITSDDADRYLDTAVRLCRSINAVPQAEAIRDLRSELQQQVYTERARNKVRYKTTTENQVKAGLVPWRDVITPHQDVIHGRYQQAEFAADLDQVRQGKGSSEYTDPAEFFRRTYITGGLKDLLRIALLRLNGQAADPVIELQTNFGGGKTHSMLALYHLCSGTPLNLLTGLEEVCAEVGIKSVPKANTAVLVGTAFSAAEPTTKADGTVVNTLWGELAYQLGGPAGYAIVANSDRERISPGARDIAELFRQCAPCLVLIDEWVAYARNLVGKDDLPAGTYDSQVSFAQALTEAAKQVPNALLLISVPQSTNEIGGSNGEKALEGLRNVLQRIATEWRPASPNEGFEIVRRRLFEPIPSDEAGAHRDAVVRSFKEMYSLNKNEFPAETREADYGDKLTASYPIHPELFQRLYDDWSTLPNFQRTRGVLRLLAKTIEELWNGGSKDVMIMPSSMPLDDLEVKNELLRYLPNEWDPIISQDVDGEGSIPVRIDAANSNLGRLSACKRVSRSIYMGTAPGSGAAKPGIGDQRIKLACAMPGEAPAVFGDALRRLSDQARFLNQDGDRYWLDTKPNLNRTADEHKQSYLNDRDTLLVELNQKLDREGKSRGAFAGLHLTPPNSAAVPDEPATRLVVVPSQYPHKKGEDSAALTWAKEVLSARGTSPRQYANTLVFLAADERALEDLADAYASQKAWQRISDNREELDLTLSQVNLAAKRIKDATDAIDVRIPETWCHLLLPHQAQPGNQGPSWDEFRLTGGEPRLADRVSKKCKDEEALYVEIGASRIRRNLDNFLWANRDSVSVQELVDWCRKYLYLPRLSSDDVIFNGLTNAQASLQGESTFYLAEACDEVSGRFIGLKPQGQFQSAATMRMLIVKDEVALAQIEVEQRAKTVDLPAGTGTGGGDGSGPGLGTGIATGTGTSATNTNTNTAEGTGKPGTGVNPPPPQAPPQRTTFTGSLKLEPVRAGLQMGQFLEEVMSHLQALPGAEVNLSVEVHVKAPNGIDDQTARIVLENAAALKLDNPQVY</sequence>
<dbReference type="RefSeq" id="WP_106502064.1">
    <property type="nucleotide sequence ID" value="NZ_PXXO01000003.1"/>
</dbReference>
<evidence type="ECO:0000313" key="3">
    <source>
        <dbReference type="EMBL" id="PSJ06558.1"/>
    </source>
</evidence>
<proteinExistence type="predicted"/>
<dbReference type="EMBL" id="PXXO01000003">
    <property type="protein sequence ID" value="PSJ06558.1"/>
    <property type="molecule type" value="Genomic_DNA"/>
</dbReference>